<dbReference type="AlphaFoldDB" id="A0AAD5A310"/>
<dbReference type="Gene3D" id="3.20.20.140">
    <property type="entry name" value="Metal-dependent hydrolases"/>
    <property type="match status" value="1"/>
</dbReference>
<evidence type="ECO:0000256" key="3">
    <source>
        <dbReference type="ARBA" id="ARBA00047442"/>
    </source>
</evidence>
<feature type="region of interest" description="Disordered" evidence="13">
    <location>
        <begin position="30"/>
        <end position="68"/>
    </location>
</feature>
<evidence type="ECO:0000313" key="14">
    <source>
        <dbReference type="EMBL" id="KAI5608838.1"/>
    </source>
</evidence>
<dbReference type="Pfam" id="PF02126">
    <property type="entry name" value="PTE"/>
    <property type="match status" value="1"/>
</dbReference>
<feature type="binding site" evidence="11">
    <location>
        <position position="112"/>
    </location>
    <ligand>
        <name>a divalent metal cation</name>
        <dbReference type="ChEBI" id="CHEBI:60240"/>
        <label>1</label>
    </ligand>
</feature>
<evidence type="ECO:0000256" key="6">
    <source>
        <dbReference type="ARBA" id="ARBA00048664"/>
    </source>
</evidence>
<comment type="catalytic activity">
    <reaction evidence="7">
        <text>N-acetyltaurine + H2O = taurine + acetate</text>
        <dbReference type="Rhea" id="RHEA:81107"/>
        <dbReference type="ChEBI" id="CHEBI:15377"/>
        <dbReference type="ChEBI" id="CHEBI:30089"/>
        <dbReference type="ChEBI" id="CHEBI:133737"/>
        <dbReference type="ChEBI" id="CHEBI:507393"/>
    </reaction>
    <physiologicalReaction direction="left-to-right" evidence="7">
        <dbReference type="Rhea" id="RHEA:81108"/>
    </physiologicalReaction>
</comment>
<evidence type="ECO:0000256" key="13">
    <source>
        <dbReference type="SAM" id="MobiDB-lite"/>
    </source>
</evidence>
<reference evidence="14" key="1">
    <citation type="submission" date="2018-07" db="EMBL/GenBank/DDBJ databases">
        <title>Comparative genomics of catfishes provides insights into carnivory and benthic adaptation.</title>
        <authorList>
            <person name="Zhang Y."/>
            <person name="Wang D."/>
            <person name="Peng Z."/>
            <person name="Zheng S."/>
            <person name="Shao F."/>
            <person name="Tao W."/>
        </authorList>
    </citation>
    <scope>NUCLEOTIDE SEQUENCE</scope>
    <source>
        <strain evidence="14">Chongqing</strain>
    </source>
</reference>
<keyword evidence="1 11" id="KW-0479">Metal-binding</keyword>
<evidence type="ECO:0000313" key="15">
    <source>
        <dbReference type="Proteomes" id="UP001205998"/>
    </source>
</evidence>
<dbReference type="SUPFAM" id="SSF51556">
    <property type="entry name" value="Metallo-dependent hydrolases"/>
    <property type="match status" value="1"/>
</dbReference>
<keyword evidence="2" id="KW-0378">Hydrolase</keyword>
<comment type="catalytic activity">
    <reaction evidence="5">
        <text>N-propanoyltaurine + H2O = propanoate + taurine</text>
        <dbReference type="Rhea" id="RHEA:81111"/>
        <dbReference type="ChEBI" id="CHEBI:15377"/>
        <dbReference type="ChEBI" id="CHEBI:17272"/>
        <dbReference type="ChEBI" id="CHEBI:231795"/>
        <dbReference type="ChEBI" id="CHEBI:507393"/>
    </reaction>
    <physiologicalReaction direction="left-to-right" evidence="5">
        <dbReference type="Rhea" id="RHEA:81112"/>
    </physiologicalReaction>
</comment>
<evidence type="ECO:0000256" key="4">
    <source>
        <dbReference type="ARBA" id="ARBA00047923"/>
    </source>
</evidence>
<evidence type="ECO:0000256" key="2">
    <source>
        <dbReference type="ARBA" id="ARBA00022801"/>
    </source>
</evidence>
<comment type="caution">
    <text evidence="12">Lacks conserved residue(s) required for the propagation of feature annotation.</text>
</comment>
<dbReference type="EMBL" id="MU580030">
    <property type="protein sequence ID" value="KAI5608838.1"/>
    <property type="molecule type" value="Genomic_DNA"/>
</dbReference>
<sequence length="435" mass="48782">MFADDIVMICLIHEFQVQSKHQGLVSQCKHQGLRSQRNHQGLGSQRNHQGLRSQRNHQGLRSQCKHQGLGSQCKQEGLRSQRNHQVMSSLSGKVQTVLGLMDPDQLGRTMTHEHLTMSFECCFVPPTSGHEDKSTAPIQLKNVHWLQQNPYSHRENLLLCQELEAVREEMLSFKNAGGGTIVENTTTGITRNLPALRQLAKDTGVNIVAGAGYYVDVTHSDETRKMTVEKLTDVIISEVSHGADGTDIRCGVIGEIGTGWPITESEKKVLRATAHAQRQLGCPVIIHPGRNNAAPDEIIRILQEAGGDISKTVMSHLDRTIFDHGELLEFAKLGSYLEYDLFGTEMLDYPFNMDIDMPSDSQRVETLAFLIKNGYEDRIVISHDIHTKNRLTKYGGHGYSHILNNIVPKMLSRGISQKQVDKILIDNPKQWLTFK</sequence>
<dbReference type="Proteomes" id="UP001205998">
    <property type="component" value="Unassembled WGS sequence"/>
</dbReference>
<dbReference type="CDD" id="cd00530">
    <property type="entry name" value="PTE"/>
    <property type="match status" value="1"/>
</dbReference>
<evidence type="ECO:0000256" key="1">
    <source>
        <dbReference type="ARBA" id="ARBA00022723"/>
    </source>
</evidence>
<dbReference type="InterPro" id="IPR032466">
    <property type="entry name" value="Metal_Hydrolase"/>
</dbReference>
<comment type="cofactor">
    <cofactor evidence="11">
        <name>a divalent metal cation</name>
        <dbReference type="ChEBI" id="CHEBI:60240"/>
    </cofactor>
    <text evidence="11">Binds 2 divalent metal cations per subunit.</text>
</comment>
<evidence type="ECO:0000256" key="12">
    <source>
        <dbReference type="PROSITE-ProRule" id="PRU00679"/>
    </source>
</evidence>
<keyword evidence="15" id="KW-1185">Reference proteome</keyword>
<evidence type="ECO:0000256" key="10">
    <source>
        <dbReference type="ARBA" id="ARBA00093204"/>
    </source>
</evidence>
<evidence type="ECO:0000256" key="5">
    <source>
        <dbReference type="ARBA" id="ARBA00048249"/>
    </source>
</evidence>
<dbReference type="PANTHER" id="PTHR10819:SF3">
    <property type="entry name" value="PHOSPHOTRIESTERASE-RELATED PROTEIN"/>
    <property type="match status" value="1"/>
</dbReference>
<accession>A0AAD5A310</accession>
<organism evidence="14 15">
    <name type="scientific">Silurus asotus</name>
    <name type="common">Amur catfish</name>
    <name type="synonym">Parasilurus asotus</name>
    <dbReference type="NCBI Taxonomy" id="30991"/>
    <lineage>
        <taxon>Eukaryota</taxon>
        <taxon>Metazoa</taxon>
        <taxon>Chordata</taxon>
        <taxon>Craniata</taxon>
        <taxon>Vertebrata</taxon>
        <taxon>Euteleostomi</taxon>
        <taxon>Actinopterygii</taxon>
        <taxon>Neopterygii</taxon>
        <taxon>Teleostei</taxon>
        <taxon>Ostariophysi</taxon>
        <taxon>Siluriformes</taxon>
        <taxon>Siluridae</taxon>
        <taxon>Silurus</taxon>
    </lineage>
</organism>
<feature type="binding site" evidence="11">
    <location>
        <position position="384"/>
    </location>
    <ligand>
        <name>a divalent metal cation</name>
        <dbReference type="ChEBI" id="CHEBI:60240"/>
        <label>1</label>
    </ligand>
</feature>
<feature type="binding site" evidence="11">
    <location>
        <position position="114"/>
    </location>
    <ligand>
        <name>a divalent metal cation</name>
        <dbReference type="ChEBI" id="CHEBI:60240"/>
        <label>1</label>
    </ligand>
</feature>
<comment type="catalytic activity">
    <reaction evidence="3">
        <text>N-acetyl-L-isoleucine + H2O = L-isoleucine + acetate</text>
        <dbReference type="Rhea" id="RHEA:81119"/>
        <dbReference type="ChEBI" id="CHEBI:15377"/>
        <dbReference type="ChEBI" id="CHEBI:30089"/>
        <dbReference type="ChEBI" id="CHEBI:58045"/>
        <dbReference type="ChEBI" id="CHEBI:133735"/>
    </reaction>
    <physiologicalReaction direction="left-to-right" evidence="3">
        <dbReference type="Rhea" id="RHEA:81120"/>
    </physiologicalReaction>
</comment>
<dbReference type="GO" id="GO:0016787">
    <property type="term" value="F:hydrolase activity"/>
    <property type="evidence" value="ECO:0007669"/>
    <property type="project" value="UniProtKB-KW"/>
</dbReference>
<gene>
    <name evidence="14" type="ORF">C0J50_6407</name>
</gene>
<feature type="binding site" evidence="11">
    <location>
        <position position="287"/>
    </location>
    <ligand>
        <name>a divalent metal cation</name>
        <dbReference type="ChEBI" id="CHEBI:60240"/>
        <label>2</label>
    </ligand>
</feature>
<feature type="binding site" evidence="11">
    <location>
        <position position="316"/>
    </location>
    <ligand>
        <name>a divalent metal cation</name>
        <dbReference type="ChEBI" id="CHEBI:60240"/>
        <label>2</label>
    </ligand>
</feature>
<feature type="binding site" evidence="11">
    <location>
        <position position="255"/>
    </location>
    <ligand>
        <name>a divalent metal cation</name>
        <dbReference type="ChEBI" id="CHEBI:60240"/>
        <label>2</label>
    </ligand>
</feature>
<dbReference type="InterPro" id="IPR001559">
    <property type="entry name" value="Phosphotriesterase"/>
</dbReference>
<dbReference type="PANTHER" id="PTHR10819">
    <property type="entry name" value="PHOSPHOTRIESTERASE-RELATED"/>
    <property type="match status" value="1"/>
</dbReference>
<proteinExistence type="inferred from homology"/>
<evidence type="ECO:0000256" key="8">
    <source>
        <dbReference type="ARBA" id="ARBA00049742"/>
    </source>
</evidence>
<feature type="binding site" evidence="11">
    <location>
        <position position="255"/>
    </location>
    <ligand>
        <name>a divalent metal cation</name>
        <dbReference type="ChEBI" id="CHEBI:60240"/>
        <label>1</label>
    </ligand>
</feature>
<comment type="catalytic activity">
    <reaction evidence="6">
        <text>N-acetyl-L-valine + H2O = L-valine + acetate</text>
        <dbReference type="Rhea" id="RHEA:81123"/>
        <dbReference type="ChEBI" id="CHEBI:15377"/>
        <dbReference type="ChEBI" id="CHEBI:30089"/>
        <dbReference type="ChEBI" id="CHEBI:57762"/>
        <dbReference type="ChEBI" id="CHEBI:133716"/>
    </reaction>
    <physiologicalReaction direction="left-to-right" evidence="6">
        <dbReference type="Rhea" id="RHEA:81124"/>
    </physiologicalReaction>
</comment>
<feature type="compositionally biased region" description="Polar residues" evidence="13">
    <location>
        <begin position="30"/>
        <end position="61"/>
    </location>
</feature>
<name>A0AAD5A310_SILAS</name>
<evidence type="ECO:0000256" key="9">
    <source>
        <dbReference type="ARBA" id="ARBA00049821"/>
    </source>
</evidence>
<comment type="caution">
    <text evidence="14">The sequence shown here is derived from an EMBL/GenBank/DDBJ whole genome shotgun (WGS) entry which is preliminary data.</text>
</comment>
<dbReference type="GO" id="GO:0008270">
    <property type="term" value="F:zinc ion binding"/>
    <property type="evidence" value="ECO:0007669"/>
    <property type="project" value="InterPro"/>
</dbReference>
<evidence type="ECO:0000256" key="11">
    <source>
        <dbReference type="PIRSR" id="PIRSR601559-52"/>
    </source>
</evidence>
<comment type="catalytic activity">
    <reaction evidence="4">
        <text>N-acetyl-L-leucine + H2O = L-leucine + acetate</text>
        <dbReference type="Rhea" id="RHEA:81115"/>
        <dbReference type="ChEBI" id="CHEBI:15377"/>
        <dbReference type="ChEBI" id="CHEBI:30089"/>
        <dbReference type="ChEBI" id="CHEBI:57427"/>
        <dbReference type="ChEBI" id="CHEBI:58270"/>
    </reaction>
    <physiologicalReaction direction="left-to-right" evidence="4">
        <dbReference type="Rhea" id="RHEA:81116"/>
    </physiologicalReaction>
</comment>
<protein>
    <recommendedName>
        <fullName evidence="8">N-acetyltaurine hydrolase</fullName>
    </recommendedName>
    <alternativeName>
        <fullName evidence="9">Phosphotriesterase-related protein</fullName>
    </alternativeName>
</protein>
<comment type="catalytic activity">
    <reaction evidence="10">
        <text>N-acetyl-L-methionine + H2O = L-methionine + acetate</text>
        <dbReference type="Rhea" id="RHEA:67440"/>
        <dbReference type="ChEBI" id="CHEBI:15377"/>
        <dbReference type="ChEBI" id="CHEBI:30089"/>
        <dbReference type="ChEBI" id="CHEBI:57844"/>
        <dbReference type="ChEBI" id="CHEBI:71670"/>
    </reaction>
    <physiologicalReaction direction="left-to-right" evidence="10">
        <dbReference type="Rhea" id="RHEA:67441"/>
    </physiologicalReaction>
</comment>
<evidence type="ECO:0000256" key="7">
    <source>
        <dbReference type="ARBA" id="ARBA00049044"/>
    </source>
</evidence>
<comment type="similarity">
    <text evidence="12">Belongs to the metallo-dependent hydrolases superfamily. Phosphotriesterase family.</text>
</comment>
<dbReference type="PROSITE" id="PS51347">
    <property type="entry name" value="PHOSPHOTRIESTERASE_2"/>
    <property type="match status" value="1"/>
</dbReference>